<accession>A0A0V0R3Z6</accession>
<name>A0A0V0R3Z6_PSEPJ</name>
<feature type="transmembrane region" description="Helical" evidence="2">
    <location>
        <begin position="104"/>
        <end position="125"/>
    </location>
</feature>
<gene>
    <name evidence="3" type="ORF">PPERSA_05880</name>
</gene>
<organism evidence="3 4">
    <name type="scientific">Pseudocohnilembus persalinus</name>
    <name type="common">Ciliate</name>
    <dbReference type="NCBI Taxonomy" id="266149"/>
    <lineage>
        <taxon>Eukaryota</taxon>
        <taxon>Sar</taxon>
        <taxon>Alveolata</taxon>
        <taxon>Ciliophora</taxon>
        <taxon>Intramacronucleata</taxon>
        <taxon>Oligohymenophorea</taxon>
        <taxon>Scuticociliatia</taxon>
        <taxon>Philasterida</taxon>
        <taxon>Pseudocohnilembidae</taxon>
        <taxon>Pseudocohnilembus</taxon>
    </lineage>
</organism>
<feature type="transmembrane region" description="Helical" evidence="2">
    <location>
        <begin position="227"/>
        <end position="246"/>
    </location>
</feature>
<feature type="transmembrane region" description="Helical" evidence="2">
    <location>
        <begin position="131"/>
        <end position="154"/>
    </location>
</feature>
<evidence type="ECO:0000313" key="4">
    <source>
        <dbReference type="Proteomes" id="UP000054937"/>
    </source>
</evidence>
<dbReference type="Proteomes" id="UP000054937">
    <property type="component" value="Unassembled WGS sequence"/>
</dbReference>
<protein>
    <recommendedName>
        <fullName evidence="5">Transmembrane protein</fullName>
    </recommendedName>
</protein>
<keyword evidence="4" id="KW-1185">Reference proteome</keyword>
<keyword evidence="2" id="KW-0812">Transmembrane</keyword>
<keyword evidence="2" id="KW-0472">Membrane</keyword>
<keyword evidence="2" id="KW-1133">Transmembrane helix</keyword>
<dbReference type="AlphaFoldDB" id="A0A0V0R3Z6"/>
<reference evidence="3 4" key="1">
    <citation type="journal article" date="2015" name="Sci. Rep.">
        <title>Genome of the facultative scuticociliatosis pathogen Pseudocohnilembus persalinus provides insight into its virulence through horizontal gene transfer.</title>
        <authorList>
            <person name="Xiong J."/>
            <person name="Wang G."/>
            <person name="Cheng J."/>
            <person name="Tian M."/>
            <person name="Pan X."/>
            <person name="Warren A."/>
            <person name="Jiang C."/>
            <person name="Yuan D."/>
            <person name="Miao W."/>
        </authorList>
    </citation>
    <scope>NUCLEOTIDE SEQUENCE [LARGE SCALE GENOMIC DNA]</scope>
    <source>
        <strain evidence="3">36N120E</strain>
    </source>
</reference>
<dbReference type="EMBL" id="LDAU01000053">
    <property type="protein sequence ID" value="KRX09211.1"/>
    <property type="molecule type" value="Genomic_DNA"/>
</dbReference>
<evidence type="ECO:0000256" key="1">
    <source>
        <dbReference type="SAM" id="MobiDB-lite"/>
    </source>
</evidence>
<sequence length="305" mass="35240">MNNSNSLELEHVKEPPQGTKIHENGNNQTPSQQIQRQQLQFNQNASGQQDFQFRSYSSYNQNNNNNNNNNQNSAKSLLIQLKNPLYELLFQLERFRTSLEEMKFYAWLVVIVLIVLSIGTLGSSILQYLCIPLIISCVEYVYLIKMSTLGLAAVRTKDFSSVPQILLLLKKSNIAQLVSQLLVILVFGIGMGAVQGGTYDDKFEEWVDENKDSGRDSVKDWRHFYEGALGFLIFFSIIYNILFFLLKKKRFSEVFEYYHKKFVMNIHLEQGGDVQNRGNNQVPHNQANQQQQQQQQEINQVVIDE</sequence>
<evidence type="ECO:0000313" key="3">
    <source>
        <dbReference type="EMBL" id="KRX09211.1"/>
    </source>
</evidence>
<feature type="transmembrane region" description="Helical" evidence="2">
    <location>
        <begin position="174"/>
        <end position="194"/>
    </location>
</feature>
<evidence type="ECO:0000256" key="2">
    <source>
        <dbReference type="SAM" id="Phobius"/>
    </source>
</evidence>
<feature type="region of interest" description="Disordered" evidence="1">
    <location>
        <begin position="274"/>
        <end position="298"/>
    </location>
</feature>
<evidence type="ECO:0008006" key="5">
    <source>
        <dbReference type="Google" id="ProtNLM"/>
    </source>
</evidence>
<comment type="caution">
    <text evidence="3">The sequence shown here is derived from an EMBL/GenBank/DDBJ whole genome shotgun (WGS) entry which is preliminary data.</text>
</comment>
<feature type="region of interest" description="Disordered" evidence="1">
    <location>
        <begin position="1"/>
        <end position="32"/>
    </location>
</feature>
<feature type="compositionally biased region" description="Low complexity" evidence="1">
    <location>
        <begin position="279"/>
        <end position="298"/>
    </location>
</feature>
<proteinExistence type="predicted"/>
<dbReference type="InParanoid" id="A0A0V0R3Z6"/>